<proteinExistence type="predicted"/>
<dbReference type="OrthoDB" id="2270388at2759"/>
<gene>
    <name evidence="1" type="ORF">INT48_005385</name>
</gene>
<dbReference type="EMBL" id="JAEPRE010000355">
    <property type="protein sequence ID" value="KAG2228803.1"/>
    <property type="molecule type" value="Genomic_DNA"/>
</dbReference>
<keyword evidence="2" id="KW-1185">Reference proteome</keyword>
<accession>A0A8H7VU28</accession>
<dbReference type="AlphaFoldDB" id="A0A8H7VU28"/>
<evidence type="ECO:0000313" key="1">
    <source>
        <dbReference type="EMBL" id="KAG2228803.1"/>
    </source>
</evidence>
<reference evidence="1" key="1">
    <citation type="submission" date="2021-01" db="EMBL/GenBank/DDBJ databases">
        <title>Metabolic potential, ecology and presence of endohyphal bacteria is reflected in genomic diversity of Mucoromycotina.</title>
        <authorList>
            <person name="Muszewska A."/>
            <person name="Okrasinska A."/>
            <person name="Steczkiewicz K."/>
            <person name="Drgas O."/>
            <person name="Orlowska M."/>
            <person name="Perlinska-Lenart U."/>
            <person name="Aleksandrzak-Piekarczyk T."/>
            <person name="Szatraj K."/>
            <person name="Zielenkiewicz U."/>
            <person name="Pilsyk S."/>
            <person name="Malc E."/>
            <person name="Mieczkowski P."/>
            <person name="Kruszewska J.S."/>
            <person name="Biernat P."/>
            <person name="Pawlowska J."/>
        </authorList>
    </citation>
    <scope>NUCLEOTIDE SEQUENCE</scope>
    <source>
        <strain evidence="1">WA0000018081</strain>
    </source>
</reference>
<evidence type="ECO:0000313" key="2">
    <source>
        <dbReference type="Proteomes" id="UP000613177"/>
    </source>
</evidence>
<protein>
    <submittedName>
        <fullName evidence="1">Uncharacterized protein</fullName>
    </submittedName>
</protein>
<sequence>MTTNSDTETTVVVDDKELLAILGLCSPPSSPYLCNSIAVLDWDDMPELSEAEDEDDNQSVQTKRKYHDDELDIFAEYDFIEVSIEPVQKKQKTLLIQQPFVSEAQIEEDIRLALDLISSAD</sequence>
<organism evidence="1 2">
    <name type="scientific">Thamnidium elegans</name>
    <dbReference type="NCBI Taxonomy" id="101142"/>
    <lineage>
        <taxon>Eukaryota</taxon>
        <taxon>Fungi</taxon>
        <taxon>Fungi incertae sedis</taxon>
        <taxon>Mucoromycota</taxon>
        <taxon>Mucoromycotina</taxon>
        <taxon>Mucoromycetes</taxon>
        <taxon>Mucorales</taxon>
        <taxon>Mucorineae</taxon>
        <taxon>Mucoraceae</taxon>
        <taxon>Thamnidium</taxon>
    </lineage>
</organism>
<dbReference type="Proteomes" id="UP000613177">
    <property type="component" value="Unassembled WGS sequence"/>
</dbReference>
<comment type="caution">
    <text evidence="1">The sequence shown here is derived from an EMBL/GenBank/DDBJ whole genome shotgun (WGS) entry which is preliminary data.</text>
</comment>
<name>A0A8H7VU28_9FUNG</name>